<reference evidence="2" key="1">
    <citation type="submission" date="2021-02" db="EMBL/GenBank/DDBJ databases">
        <authorList>
            <person name="Nowell W R."/>
        </authorList>
    </citation>
    <scope>NUCLEOTIDE SEQUENCE</scope>
</reference>
<evidence type="ECO:0000313" key="2">
    <source>
        <dbReference type="EMBL" id="CAF0989545.1"/>
    </source>
</evidence>
<comment type="caution">
    <text evidence="2">The sequence shown here is derived from an EMBL/GenBank/DDBJ whole genome shotgun (WGS) entry which is preliminary data.</text>
</comment>
<feature type="chain" id="PRO_5032706540" evidence="1">
    <location>
        <begin position="20"/>
        <end position="513"/>
    </location>
</feature>
<gene>
    <name evidence="2" type="ORF">JYZ213_LOCUS15380</name>
</gene>
<evidence type="ECO:0000256" key="1">
    <source>
        <dbReference type="SAM" id="SignalP"/>
    </source>
</evidence>
<name>A0A814FUC1_9BILA</name>
<proteinExistence type="predicted"/>
<accession>A0A814FUC1</accession>
<evidence type="ECO:0000313" key="3">
    <source>
        <dbReference type="Proteomes" id="UP000663845"/>
    </source>
</evidence>
<keyword evidence="1" id="KW-0732">Signal</keyword>
<feature type="signal peptide" evidence="1">
    <location>
        <begin position="1"/>
        <end position="19"/>
    </location>
</feature>
<dbReference type="AlphaFoldDB" id="A0A814FUC1"/>
<dbReference type="Proteomes" id="UP000663845">
    <property type="component" value="Unassembled WGS sequence"/>
</dbReference>
<sequence length="513" mass="58757">MHRILIILSYVIFLSSVNGASVQLATSIDSDAIELADLMGKFWSSKPAEISKTEPFIYCKVLETCCKEENREEAVPLVFSGLLDDKNRLLEIVGSCVNSTEQNGGNKWCDTYSQEIILPWDLRSNFQIEQFGQLLVKFDKKISIFEVGAERILIGLIVVGAAVATSYVDQQERAALPDLTSIEKLNQEFRHQYKQATETFWRSQIENGSVIMRILIGLIVVCAAVATNYVDQQERAALPDLTSIEKLNQEFRHQYKQATETSWRSQIENGSVIMVNGNSITLFHKGVPSSSSQTSPAVYHHLKSIAHIPMTIRFLLINNSSTLMNNTLKQYWQNLNNLQIPESIQSKEKASVDHIISESQKLLRKEMDKKGSIDRKMLNNFCQSLTHDLTILLDAAAIAQLNKMHEIIQDWMREYNFDPKDPSLKVLIIGPRAAREKNLHTTYFERLLGDERTRNILYIEELFRDEEKARSIFSSWFLDRELGDSFFNDKDRMHRDLLMTESAQKHINQLTIS</sequence>
<dbReference type="EMBL" id="CAJNOG010000133">
    <property type="protein sequence ID" value="CAF0989545.1"/>
    <property type="molecule type" value="Genomic_DNA"/>
</dbReference>
<protein>
    <submittedName>
        <fullName evidence="2">Uncharacterized protein</fullName>
    </submittedName>
</protein>
<organism evidence="2 3">
    <name type="scientific">Adineta steineri</name>
    <dbReference type="NCBI Taxonomy" id="433720"/>
    <lineage>
        <taxon>Eukaryota</taxon>
        <taxon>Metazoa</taxon>
        <taxon>Spiralia</taxon>
        <taxon>Gnathifera</taxon>
        <taxon>Rotifera</taxon>
        <taxon>Eurotatoria</taxon>
        <taxon>Bdelloidea</taxon>
        <taxon>Adinetida</taxon>
        <taxon>Adinetidae</taxon>
        <taxon>Adineta</taxon>
    </lineage>
</organism>